<keyword evidence="5 14" id="KW-0547">Nucleotide-binding</keyword>
<organism evidence="16 17">
    <name type="scientific">Ichthyophthirius multifiliis</name>
    <name type="common">White spot disease agent</name>
    <name type="synonym">Ich</name>
    <dbReference type="NCBI Taxonomy" id="5932"/>
    <lineage>
        <taxon>Eukaryota</taxon>
        <taxon>Sar</taxon>
        <taxon>Alveolata</taxon>
        <taxon>Ciliophora</taxon>
        <taxon>Intramacronucleata</taxon>
        <taxon>Oligohymenophorea</taxon>
        <taxon>Hymenostomatida</taxon>
        <taxon>Ophryoglenina</taxon>
        <taxon>Ichthyophthirius</taxon>
    </lineage>
</organism>
<evidence type="ECO:0000256" key="11">
    <source>
        <dbReference type="ARBA" id="ARBA00042858"/>
    </source>
</evidence>
<evidence type="ECO:0000256" key="2">
    <source>
        <dbReference type="ARBA" id="ARBA00012425"/>
    </source>
</evidence>
<evidence type="ECO:0000256" key="12">
    <source>
        <dbReference type="ARBA" id="ARBA00047811"/>
    </source>
</evidence>
<proteinExistence type="inferred from homology"/>
<dbReference type="SMART" id="SM00220">
    <property type="entry name" value="S_TKc"/>
    <property type="match status" value="1"/>
</dbReference>
<sequence>MNMDQCDQYEEGEISEKDILYCERVTLEQLKSKDLYEQYEILHEVGSGTYGRVYKAYKKEIKDKYFALKQLDVSKEKDGFPITALREIKLLQKLNHQNILKINEIVTMKTACMKDKRQQKVTTFLVFDYMEHDLQGLIKKHKQFTTQQIKCLMKQLFSGLQYLHSQNTIHRDLKSANLLLNKEGILKIGDFGLARQVEKPLLRPLTSVVVTLWYRAPEILFGDRNYSFKSDVWSAGCFMAELLLSEPLFNGKTESNQIEQIYDKCGAPDPEQWIGLTQCKNWKELQAKKEYEPQLTSYMRSKIPDIDSATLDYLSALLVINPEDRLDSKQALEHEYFTTQPLPCTHDQMPVFDKEFHYQPERNLNFYKIKNVQKLKLLKYKQYGL</sequence>
<evidence type="ECO:0000256" key="3">
    <source>
        <dbReference type="ARBA" id="ARBA00022527"/>
    </source>
</evidence>
<gene>
    <name evidence="16" type="ORF">IMG5_003410</name>
</gene>
<evidence type="ECO:0000256" key="13">
    <source>
        <dbReference type="ARBA" id="ARBA00048367"/>
    </source>
</evidence>
<protein>
    <recommendedName>
        <fullName evidence="9">Cyclin-dependent kinase 2 homolog</fullName>
        <ecNumber evidence="2">2.7.11.22</ecNumber>
    </recommendedName>
    <alternativeName>
        <fullName evidence="10">Cell division control protein 2 homolog</fullName>
    </alternativeName>
    <alternativeName>
        <fullName evidence="11">cdc2-related kinase 2</fullName>
    </alternativeName>
</protein>
<dbReference type="STRING" id="857967.G0QJ99"/>
<keyword evidence="4" id="KW-0808">Transferase</keyword>
<evidence type="ECO:0000256" key="9">
    <source>
        <dbReference type="ARBA" id="ARBA00039612"/>
    </source>
</evidence>
<evidence type="ECO:0000256" key="4">
    <source>
        <dbReference type="ARBA" id="ARBA00022679"/>
    </source>
</evidence>
<dbReference type="PROSITE" id="PS00107">
    <property type="entry name" value="PROTEIN_KINASE_ATP"/>
    <property type="match status" value="1"/>
</dbReference>
<dbReference type="eggNOG" id="KOG0600">
    <property type="taxonomic scope" value="Eukaryota"/>
</dbReference>
<dbReference type="Gene3D" id="1.10.510.10">
    <property type="entry name" value="Transferase(Phosphotransferase) domain 1"/>
    <property type="match status" value="1"/>
</dbReference>
<dbReference type="RefSeq" id="XP_004040012.1">
    <property type="nucleotide sequence ID" value="XM_004039964.1"/>
</dbReference>
<evidence type="ECO:0000256" key="7">
    <source>
        <dbReference type="ARBA" id="ARBA00022840"/>
    </source>
</evidence>
<dbReference type="PROSITE" id="PS50011">
    <property type="entry name" value="PROTEIN_KINASE_DOM"/>
    <property type="match status" value="1"/>
</dbReference>
<dbReference type="InterPro" id="IPR050108">
    <property type="entry name" value="CDK"/>
</dbReference>
<comment type="similarity">
    <text evidence="1">Belongs to the protein kinase superfamily. CMGC Ser/Thr protein kinase family. CDC2/CDKX subfamily.</text>
</comment>
<dbReference type="GeneID" id="14910908"/>
<dbReference type="GO" id="GO:0004693">
    <property type="term" value="F:cyclin-dependent protein serine/threonine kinase activity"/>
    <property type="evidence" value="ECO:0007669"/>
    <property type="project" value="UniProtKB-EC"/>
</dbReference>
<dbReference type="PANTHER" id="PTHR24056">
    <property type="entry name" value="CELL DIVISION PROTEIN KINASE"/>
    <property type="match status" value="1"/>
</dbReference>
<dbReference type="SUPFAM" id="SSF56112">
    <property type="entry name" value="Protein kinase-like (PK-like)"/>
    <property type="match status" value="1"/>
</dbReference>
<keyword evidence="17" id="KW-1185">Reference proteome</keyword>
<keyword evidence="7 14" id="KW-0067">ATP-binding</keyword>
<feature type="binding site" evidence="14">
    <location>
        <position position="69"/>
    </location>
    <ligand>
        <name>ATP</name>
        <dbReference type="ChEBI" id="CHEBI:30616"/>
    </ligand>
</feature>
<comment type="catalytic activity">
    <reaction evidence="12">
        <text>L-threonyl-[protein] + ATP = O-phospho-L-threonyl-[protein] + ADP + H(+)</text>
        <dbReference type="Rhea" id="RHEA:46608"/>
        <dbReference type="Rhea" id="RHEA-COMP:11060"/>
        <dbReference type="Rhea" id="RHEA-COMP:11605"/>
        <dbReference type="ChEBI" id="CHEBI:15378"/>
        <dbReference type="ChEBI" id="CHEBI:30013"/>
        <dbReference type="ChEBI" id="CHEBI:30616"/>
        <dbReference type="ChEBI" id="CHEBI:61977"/>
        <dbReference type="ChEBI" id="CHEBI:456216"/>
        <dbReference type="EC" id="2.7.11.22"/>
    </reaction>
</comment>
<dbReference type="EMBL" id="GL983053">
    <property type="protein sequence ID" value="EGR34708.1"/>
    <property type="molecule type" value="Genomic_DNA"/>
</dbReference>
<dbReference type="InParanoid" id="G0QJ99"/>
<dbReference type="GO" id="GO:0016592">
    <property type="term" value="C:mediator complex"/>
    <property type="evidence" value="ECO:0007669"/>
    <property type="project" value="TreeGrafter"/>
</dbReference>
<dbReference type="OMA" id="QVKYYME"/>
<evidence type="ECO:0000256" key="14">
    <source>
        <dbReference type="PROSITE-ProRule" id="PRU10141"/>
    </source>
</evidence>
<evidence type="ECO:0000256" key="8">
    <source>
        <dbReference type="ARBA" id="ARBA00038543"/>
    </source>
</evidence>
<dbReference type="EC" id="2.7.11.22" evidence="2"/>
<feature type="domain" description="Protein kinase" evidence="15">
    <location>
        <begin position="39"/>
        <end position="337"/>
    </location>
</feature>
<evidence type="ECO:0000256" key="5">
    <source>
        <dbReference type="ARBA" id="ARBA00022741"/>
    </source>
</evidence>
<keyword evidence="3" id="KW-0723">Serine/threonine-protein kinase</keyword>
<dbReference type="Gene3D" id="3.30.200.20">
    <property type="entry name" value="Phosphorylase Kinase, domain 1"/>
    <property type="match status" value="1"/>
</dbReference>
<dbReference type="InterPro" id="IPR011009">
    <property type="entry name" value="Kinase-like_dom_sf"/>
</dbReference>
<accession>G0QJ99</accession>
<evidence type="ECO:0000313" key="16">
    <source>
        <dbReference type="EMBL" id="EGR34708.1"/>
    </source>
</evidence>
<dbReference type="CDD" id="cd07840">
    <property type="entry name" value="STKc_CDK9_like"/>
    <property type="match status" value="1"/>
</dbReference>
<keyword evidence="6" id="KW-0418">Kinase</keyword>
<dbReference type="InterPro" id="IPR000719">
    <property type="entry name" value="Prot_kinase_dom"/>
</dbReference>
<comment type="subunit">
    <text evidence="8">May form a complex composed of at least the catalytic subunit CRK2 and a cyclin.</text>
</comment>
<dbReference type="PANTHER" id="PTHR24056:SF495">
    <property type="entry name" value="CYCLIN-DEPENDENT KINASE 8-RELATED"/>
    <property type="match status" value="1"/>
</dbReference>
<dbReference type="InterPro" id="IPR017441">
    <property type="entry name" value="Protein_kinase_ATP_BS"/>
</dbReference>
<dbReference type="AlphaFoldDB" id="G0QJ99"/>
<evidence type="ECO:0000256" key="1">
    <source>
        <dbReference type="ARBA" id="ARBA00006485"/>
    </source>
</evidence>
<evidence type="ECO:0000313" key="17">
    <source>
        <dbReference type="Proteomes" id="UP000008983"/>
    </source>
</evidence>
<reference evidence="16 17" key="1">
    <citation type="submission" date="2011-07" db="EMBL/GenBank/DDBJ databases">
        <authorList>
            <person name="Coyne R."/>
            <person name="Brami D."/>
            <person name="Johnson J."/>
            <person name="Hostetler J."/>
            <person name="Hannick L."/>
            <person name="Clark T."/>
            <person name="Cassidy-Hanley D."/>
            <person name="Inman J."/>
        </authorList>
    </citation>
    <scope>NUCLEOTIDE SEQUENCE [LARGE SCALE GENOMIC DNA]</scope>
    <source>
        <strain evidence="16 17">G5</strain>
    </source>
</reference>
<evidence type="ECO:0000256" key="10">
    <source>
        <dbReference type="ARBA" id="ARBA00041902"/>
    </source>
</evidence>
<comment type="catalytic activity">
    <reaction evidence="13">
        <text>L-seryl-[protein] + ATP = O-phospho-L-seryl-[protein] + ADP + H(+)</text>
        <dbReference type="Rhea" id="RHEA:17989"/>
        <dbReference type="Rhea" id="RHEA-COMP:9863"/>
        <dbReference type="Rhea" id="RHEA-COMP:11604"/>
        <dbReference type="ChEBI" id="CHEBI:15378"/>
        <dbReference type="ChEBI" id="CHEBI:29999"/>
        <dbReference type="ChEBI" id="CHEBI:30616"/>
        <dbReference type="ChEBI" id="CHEBI:83421"/>
        <dbReference type="ChEBI" id="CHEBI:456216"/>
        <dbReference type="EC" id="2.7.11.22"/>
    </reaction>
</comment>
<dbReference type="Pfam" id="PF00069">
    <property type="entry name" value="Pkinase"/>
    <property type="match status" value="1"/>
</dbReference>
<dbReference type="Proteomes" id="UP000008983">
    <property type="component" value="Unassembled WGS sequence"/>
</dbReference>
<name>G0QJ99_ICHMU</name>
<evidence type="ECO:0000256" key="6">
    <source>
        <dbReference type="ARBA" id="ARBA00022777"/>
    </source>
</evidence>
<dbReference type="OrthoDB" id="28397at2759"/>
<evidence type="ECO:0000259" key="15">
    <source>
        <dbReference type="PROSITE" id="PS50011"/>
    </source>
</evidence>
<dbReference type="FunFam" id="1.10.510.10:FF:000624">
    <property type="entry name" value="Mitogen-activated protein kinase"/>
    <property type="match status" value="1"/>
</dbReference>
<dbReference type="FunFam" id="3.30.200.20:FF:000124">
    <property type="entry name" value="Cyclin-dependent kinase 4"/>
    <property type="match status" value="1"/>
</dbReference>
<dbReference type="GO" id="GO:0005524">
    <property type="term" value="F:ATP binding"/>
    <property type="evidence" value="ECO:0007669"/>
    <property type="project" value="UniProtKB-UniRule"/>
</dbReference>